<gene>
    <name evidence="3" type="ORF">FOZ63_028944</name>
</gene>
<reference evidence="3 4" key="1">
    <citation type="submission" date="2020-04" db="EMBL/GenBank/DDBJ databases">
        <title>Perkinsus olseni comparative genomics.</title>
        <authorList>
            <person name="Bogema D.R."/>
        </authorList>
    </citation>
    <scope>NUCLEOTIDE SEQUENCE [LARGE SCALE GENOMIC DNA]</scope>
    <source>
        <strain evidence="3 4">ATCC PRA-207</strain>
    </source>
</reference>
<sequence>QTRQDEGKKCPPSLRVSRWRVLYLFSLYQPFAGTLPSLSSVIAAIKEASSLAGPYGGFPRPMPWDTQTLNISDFMRSSRQGRLEDSGGSSSSPEPTECDVEMPPSSEVEEAAAALPTPQDDDTLYDILGQMLDD</sequence>
<evidence type="ECO:0000256" key="2">
    <source>
        <dbReference type="SAM" id="Phobius"/>
    </source>
</evidence>
<feature type="compositionally biased region" description="Low complexity" evidence="1">
    <location>
        <begin position="101"/>
        <end position="114"/>
    </location>
</feature>
<dbReference type="Proteomes" id="UP000553632">
    <property type="component" value="Unassembled WGS sequence"/>
</dbReference>
<evidence type="ECO:0000256" key="1">
    <source>
        <dbReference type="SAM" id="MobiDB-lite"/>
    </source>
</evidence>
<comment type="caution">
    <text evidence="3">The sequence shown here is derived from an EMBL/GenBank/DDBJ whole genome shotgun (WGS) entry which is preliminary data.</text>
</comment>
<keyword evidence="2" id="KW-1133">Transmembrane helix</keyword>
<organism evidence="3 4">
    <name type="scientific">Perkinsus olseni</name>
    <name type="common">Perkinsus atlanticus</name>
    <dbReference type="NCBI Taxonomy" id="32597"/>
    <lineage>
        <taxon>Eukaryota</taxon>
        <taxon>Sar</taxon>
        <taxon>Alveolata</taxon>
        <taxon>Perkinsozoa</taxon>
        <taxon>Perkinsea</taxon>
        <taxon>Perkinsida</taxon>
        <taxon>Perkinsidae</taxon>
        <taxon>Perkinsus</taxon>
    </lineage>
</organism>
<evidence type="ECO:0000313" key="4">
    <source>
        <dbReference type="Proteomes" id="UP000553632"/>
    </source>
</evidence>
<protein>
    <submittedName>
        <fullName evidence="3">Uncharacterized protein</fullName>
    </submittedName>
</protein>
<proteinExistence type="predicted"/>
<dbReference type="EMBL" id="JABANO010030925">
    <property type="protein sequence ID" value="KAF4711072.1"/>
    <property type="molecule type" value="Genomic_DNA"/>
</dbReference>
<keyword evidence="2" id="KW-0812">Transmembrane</keyword>
<keyword evidence="2" id="KW-0472">Membrane</keyword>
<feature type="transmembrane region" description="Helical" evidence="2">
    <location>
        <begin position="21"/>
        <end position="45"/>
    </location>
</feature>
<name>A0A7J6QSK7_PEROL</name>
<keyword evidence="4" id="KW-1185">Reference proteome</keyword>
<dbReference type="AlphaFoldDB" id="A0A7J6QSK7"/>
<feature type="region of interest" description="Disordered" evidence="1">
    <location>
        <begin position="75"/>
        <end position="125"/>
    </location>
</feature>
<accession>A0A7J6QSK7</accession>
<evidence type="ECO:0000313" key="3">
    <source>
        <dbReference type="EMBL" id="KAF4711072.1"/>
    </source>
</evidence>
<feature type="non-terminal residue" evidence="3">
    <location>
        <position position="1"/>
    </location>
</feature>